<proteinExistence type="predicted"/>
<comment type="caution">
    <text evidence="2">The sequence shown here is derived from an EMBL/GenBank/DDBJ whole genome shotgun (WGS) entry which is preliminary data.</text>
</comment>
<organism evidence="2 3">
    <name type="scientific">Colocasia esculenta</name>
    <name type="common">Wild taro</name>
    <name type="synonym">Arum esculentum</name>
    <dbReference type="NCBI Taxonomy" id="4460"/>
    <lineage>
        <taxon>Eukaryota</taxon>
        <taxon>Viridiplantae</taxon>
        <taxon>Streptophyta</taxon>
        <taxon>Embryophyta</taxon>
        <taxon>Tracheophyta</taxon>
        <taxon>Spermatophyta</taxon>
        <taxon>Magnoliopsida</taxon>
        <taxon>Liliopsida</taxon>
        <taxon>Araceae</taxon>
        <taxon>Aroideae</taxon>
        <taxon>Colocasieae</taxon>
        <taxon>Colocasia</taxon>
    </lineage>
</organism>
<dbReference type="CDD" id="cd10537">
    <property type="entry name" value="SET_SETD9"/>
    <property type="match status" value="1"/>
</dbReference>
<sequence length="497" mass="55815">PTRAQSANVRISNENRPKHPIRYSIYTPYLIRPGFVFPSPPKQSLGKRRAAQSNSLHLRGGGSAAGAMAFLLRKFQEAVKTLAKSPTFARDPRHLQFEADVNRLFLYTSYNRLGKNAEEKDVDEIIDMASKASVSDQQKQVQENIHTQIKVLCGIMDDILLSHVKDISDNHHSAVLSQGSPRRSGLSLAVGKAATPSEQVDHSHSMAVVSDSGPTPLPQRAPYSNRNSTVIPSTRSLTQGELSESLKDKVGYTLQLKPSQIVHKEAGQGLFVSGEAEVGSIVAFYPGVIYSPAYYRHIPGYPRIDAGNSYLMTRYDGIIINAQAWGLGGESREAWDPIFQHEYRPVPEDSRGSDRIWRLLSRPLHGNQGANLEVLERRNPLAFGHFANHPEKGQVPNIMVCPYDFPVTEKDMRVYIPNVPFGSEENVKMKRFGSFWFRSGTSGDHEMDVPVIKTLVLVATRHLSDEELFLNYRLSNSKRRPAWYVPVDEEEDRRRWS</sequence>
<feature type="non-terminal residue" evidence="2">
    <location>
        <position position="497"/>
    </location>
</feature>
<accession>A0A843ULJ3</accession>
<name>A0A843ULJ3_COLES</name>
<evidence type="ECO:0000256" key="1">
    <source>
        <dbReference type="SAM" id="MobiDB-lite"/>
    </source>
</evidence>
<feature type="compositionally biased region" description="Polar residues" evidence="1">
    <location>
        <begin position="222"/>
        <end position="237"/>
    </location>
</feature>
<dbReference type="EMBL" id="NMUH01000594">
    <property type="protein sequence ID" value="MQL81883.1"/>
    <property type="molecule type" value="Genomic_DNA"/>
</dbReference>
<dbReference type="Proteomes" id="UP000652761">
    <property type="component" value="Unassembled WGS sequence"/>
</dbReference>
<dbReference type="InterPro" id="IPR040415">
    <property type="entry name" value="SETD9"/>
</dbReference>
<feature type="region of interest" description="Disordered" evidence="1">
    <location>
        <begin position="173"/>
        <end position="237"/>
    </location>
</feature>
<dbReference type="PANTHER" id="PTHR33524">
    <property type="entry name" value="C5ORF35"/>
    <property type="match status" value="1"/>
</dbReference>
<evidence type="ECO:0008006" key="4">
    <source>
        <dbReference type="Google" id="ProtNLM"/>
    </source>
</evidence>
<dbReference type="AlphaFoldDB" id="A0A843ULJ3"/>
<evidence type="ECO:0000313" key="2">
    <source>
        <dbReference type="EMBL" id="MQL81883.1"/>
    </source>
</evidence>
<evidence type="ECO:0000313" key="3">
    <source>
        <dbReference type="Proteomes" id="UP000652761"/>
    </source>
</evidence>
<dbReference type="PANTHER" id="PTHR33524:SF1">
    <property type="entry name" value="SET DOMAIN-CONTAINING PROTEIN"/>
    <property type="match status" value="1"/>
</dbReference>
<gene>
    <name evidence="2" type="ORF">Taro_014355</name>
</gene>
<protein>
    <recommendedName>
        <fullName evidence="4">SET domain-containing protein</fullName>
    </recommendedName>
</protein>
<reference evidence="2" key="1">
    <citation type="submission" date="2017-07" db="EMBL/GenBank/DDBJ databases">
        <title>Taro Niue Genome Assembly and Annotation.</title>
        <authorList>
            <person name="Atibalentja N."/>
            <person name="Keating K."/>
            <person name="Fields C.J."/>
        </authorList>
    </citation>
    <scope>NUCLEOTIDE SEQUENCE</scope>
    <source>
        <strain evidence="2">Niue_2</strain>
        <tissue evidence="2">Leaf</tissue>
    </source>
</reference>
<keyword evidence="3" id="KW-1185">Reference proteome</keyword>
<dbReference type="OrthoDB" id="442460at2759"/>